<evidence type="ECO:0000256" key="3">
    <source>
        <dbReference type="ARBA" id="ARBA00016949"/>
    </source>
</evidence>
<dbReference type="PANTHER" id="PTHR12452">
    <property type="entry name" value="42-9-9 PROTEIN-RELATED"/>
    <property type="match status" value="1"/>
</dbReference>
<keyword evidence="4" id="KW-0963">Cytoplasm</keyword>
<evidence type="ECO:0000313" key="8">
    <source>
        <dbReference type="Ensembl" id="ENSEBUP00000022034.1"/>
    </source>
</evidence>
<dbReference type="GO" id="GO:0047134">
    <property type="term" value="F:protein-disulfide reductase [NAD(P)H] activity"/>
    <property type="evidence" value="ECO:0007669"/>
    <property type="project" value="InterPro"/>
</dbReference>
<keyword evidence="9" id="KW-1185">Reference proteome</keyword>
<dbReference type="Gene3D" id="3.40.30.10">
    <property type="entry name" value="Glutaredoxin"/>
    <property type="match status" value="1"/>
</dbReference>
<evidence type="ECO:0000313" key="9">
    <source>
        <dbReference type="Proteomes" id="UP000694388"/>
    </source>
</evidence>
<feature type="domain" description="Thioredoxin" evidence="7">
    <location>
        <begin position="165"/>
        <end position="278"/>
    </location>
</feature>
<dbReference type="InterPro" id="IPR010357">
    <property type="entry name" value="TXNDC17_dom"/>
</dbReference>
<dbReference type="AlphaFoldDB" id="A0A8C4QXF2"/>
<sequence>MADTSPFTVEERLVAVVWYHERRNTNKTTKRVQEDFEERFGKPAPSKSNLHLWEKKAFQSGSVLDSKRSGRPKIRDLGIQNIQTSVLRYPKKSLRKRSAELGVSYSSLRRTMKEDLHMKPYKPTVICELSDADHENRLTACDRLQHFDTIPKRSKDTMIGQQVQVLGYQELMQEVQKRSKQTLFVYFSGSKGADGTSWCPDCVEAEPVVQAELQNLPAGSTFIYCQVGDRPYWKDGNNEFRKELKVTSIPTLLKYGTSQQLVEKQCCQPELVRMLLTEEV</sequence>
<dbReference type="SUPFAM" id="SSF52833">
    <property type="entry name" value="Thioredoxin-like"/>
    <property type="match status" value="1"/>
</dbReference>
<comment type="similarity">
    <text evidence="2">Belongs to the thioredoxin family.</text>
</comment>
<evidence type="ECO:0000259" key="7">
    <source>
        <dbReference type="Pfam" id="PF06110"/>
    </source>
</evidence>
<dbReference type="GO" id="GO:0005829">
    <property type="term" value="C:cytosol"/>
    <property type="evidence" value="ECO:0007669"/>
    <property type="project" value="TreeGrafter"/>
</dbReference>
<dbReference type="GeneTree" id="ENSGT00390000012195"/>
<dbReference type="CDD" id="cd02952">
    <property type="entry name" value="TRP14_like"/>
    <property type="match status" value="1"/>
</dbReference>
<evidence type="ECO:0000256" key="4">
    <source>
        <dbReference type="ARBA" id="ARBA00022490"/>
    </source>
</evidence>
<dbReference type="PANTHER" id="PTHR12452:SF0">
    <property type="entry name" value="THIOREDOXIN DOMAIN-CONTAINING PROTEIN 17"/>
    <property type="match status" value="1"/>
</dbReference>
<dbReference type="FunFam" id="3.40.30.10:FF:000124">
    <property type="entry name" value="Thioredoxin domain-containing 17"/>
    <property type="match status" value="1"/>
</dbReference>
<evidence type="ECO:0000256" key="1">
    <source>
        <dbReference type="ARBA" id="ARBA00004496"/>
    </source>
</evidence>
<protein>
    <recommendedName>
        <fullName evidence="3">Thioredoxin domain-containing protein 17</fullName>
    </recommendedName>
</protein>
<dbReference type="Pfam" id="PF06110">
    <property type="entry name" value="TXD17-like_Trx"/>
    <property type="match status" value="1"/>
</dbReference>
<name>A0A8C4QXF2_EPTBU</name>
<accession>A0A8C4QXF2</accession>
<evidence type="ECO:0000256" key="5">
    <source>
        <dbReference type="ARBA" id="ARBA00023157"/>
    </source>
</evidence>
<reference evidence="8" key="1">
    <citation type="submission" date="2025-08" db="UniProtKB">
        <authorList>
            <consortium name="Ensembl"/>
        </authorList>
    </citation>
    <scope>IDENTIFICATION</scope>
</reference>
<keyword evidence="6" id="KW-0676">Redox-active center</keyword>
<evidence type="ECO:0000256" key="2">
    <source>
        <dbReference type="ARBA" id="ARBA00008987"/>
    </source>
</evidence>
<dbReference type="InterPro" id="IPR045108">
    <property type="entry name" value="TXNDC17-like"/>
</dbReference>
<organism evidence="8 9">
    <name type="scientific">Eptatretus burgeri</name>
    <name type="common">Inshore hagfish</name>
    <dbReference type="NCBI Taxonomy" id="7764"/>
    <lineage>
        <taxon>Eukaryota</taxon>
        <taxon>Metazoa</taxon>
        <taxon>Chordata</taxon>
        <taxon>Craniata</taxon>
        <taxon>Vertebrata</taxon>
        <taxon>Cyclostomata</taxon>
        <taxon>Myxini</taxon>
        <taxon>Myxiniformes</taxon>
        <taxon>Myxinidae</taxon>
        <taxon>Eptatretinae</taxon>
        <taxon>Eptatretus</taxon>
    </lineage>
</organism>
<reference evidence="8" key="2">
    <citation type="submission" date="2025-09" db="UniProtKB">
        <authorList>
            <consortium name="Ensembl"/>
        </authorList>
    </citation>
    <scope>IDENTIFICATION</scope>
</reference>
<dbReference type="InterPro" id="IPR036249">
    <property type="entry name" value="Thioredoxin-like_sf"/>
</dbReference>
<keyword evidence="5" id="KW-1015">Disulfide bond</keyword>
<dbReference type="Proteomes" id="UP000694388">
    <property type="component" value="Unplaced"/>
</dbReference>
<dbReference type="Ensembl" id="ENSEBUT00000022610.1">
    <property type="protein sequence ID" value="ENSEBUP00000022034.1"/>
    <property type="gene ID" value="ENSEBUG00000013594.1"/>
</dbReference>
<proteinExistence type="inferred from homology"/>
<comment type="subcellular location">
    <subcellularLocation>
        <location evidence="1">Cytoplasm</location>
    </subcellularLocation>
</comment>
<evidence type="ECO:0000256" key="6">
    <source>
        <dbReference type="ARBA" id="ARBA00023284"/>
    </source>
</evidence>